<feature type="transmembrane region" description="Helical" evidence="1">
    <location>
        <begin position="54"/>
        <end position="80"/>
    </location>
</feature>
<feature type="transmembrane region" description="Helical" evidence="1">
    <location>
        <begin position="92"/>
        <end position="111"/>
    </location>
</feature>
<evidence type="ECO:0000313" key="3">
    <source>
        <dbReference type="Proteomes" id="UP000784294"/>
    </source>
</evidence>
<dbReference type="AlphaFoldDB" id="A0A448X6C8"/>
<comment type="caution">
    <text evidence="2">The sequence shown here is derived from an EMBL/GenBank/DDBJ whole genome shotgun (WGS) entry which is preliminary data.</text>
</comment>
<gene>
    <name evidence="2" type="ORF">PXEA_LOCUS22604</name>
</gene>
<accession>A0A448X6C8</accession>
<keyword evidence="1" id="KW-0472">Membrane</keyword>
<keyword evidence="1" id="KW-1133">Transmembrane helix</keyword>
<protein>
    <recommendedName>
        <fullName evidence="4">Major facilitator superfamily (MFS) profile domain-containing protein</fullName>
    </recommendedName>
</protein>
<name>A0A448X6C8_9PLAT</name>
<evidence type="ECO:0008006" key="4">
    <source>
        <dbReference type="Google" id="ProtNLM"/>
    </source>
</evidence>
<proteinExistence type="predicted"/>
<evidence type="ECO:0000313" key="2">
    <source>
        <dbReference type="EMBL" id="VEL29164.1"/>
    </source>
</evidence>
<organism evidence="2 3">
    <name type="scientific">Protopolystoma xenopodis</name>
    <dbReference type="NCBI Taxonomy" id="117903"/>
    <lineage>
        <taxon>Eukaryota</taxon>
        <taxon>Metazoa</taxon>
        <taxon>Spiralia</taxon>
        <taxon>Lophotrochozoa</taxon>
        <taxon>Platyhelminthes</taxon>
        <taxon>Monogenea</taxon>
        <taxon>Polyopisthocotylea</taxon>
        <taxon>Polystomatidea</taxon>
        <taxon>Polystomatidae</taxon>
        <taxon>Protopolystoma</taxon>
    </lineage>
</organism>
<dbReference type="Proteomes" id="UP000784294">
    <property type="component" value="Unassembled WGS sequence"/>
</dbReference>
<sequence length="115" mass="12002">MEGLEAAKATSAAIELTNPGAFCEDESGSALLSKPGLEIDIDELAPPLPPDGGWGWLVVLGSFVNMILVDGMCFSYGIFLSELQASFEASKMAITLAGSSLTGTYLIVAGVRNWS</sequence>
<dbReference type="EMBL" id="CAAALY010100853">
    <property type="protein sequence ID" value="VEL29164.1"/>
    <property type="molecule type" value="Genomic_DNA"/>
</dbReference>
<keyword evidence="1" id="KW-0812">Transmembrane</keyword>
<reference evidence="2" key="1">
    <citation type="submission" date="2018-11" db="EMBL/GenBank/DDBJ databases">
        <authorList>
            <consortium name="Pathogen Informatics"/>
        </authorList>
    </citation>
    <scope>NUCLEOTIDE SEQUENCE</scope>
</reference>
<keyword evidence="3" id="KW-1185">Reference proteome</keyword>
<evidence type="ECO:0000256" key="1">
    <source>
        <dbReference type="SAM" id="Phobius"/>
    </source>
</evidence>
<dbReference type="OrthoDB" id="2213137at2759"/>